<dbReference type="Proteomes" id="UP001239445">
    <property type="component" value="Unassembled WGS sequence"/>
</dbReference>
<dbReference type="AlphaFoldDB" id="A0AAJ0F4A2"/>
<feature type="signal peptide" evidence="1">
    <location>
        <begin position="1"/>
        <end position="20"/>
    </location>
</feature>
<comment type="caution">
    <text evidence="2">The sequence shown here is derived from an EMBL/GenBank/DDBJ whole genome shotgun (WGS) entry which is preliminary data.</text>
</comment>
<name>A0AAJ0F4A2_9PEZI</name>
<gene>
    <name evidence="2" type="ORF">QBC47DRAFT_461485</name>
</gene>
<evidence type="ECO:0000256" key="1">
    <source>
        <dbReference type="SAM" id="SignalP"/>
    </source>
</evidence>
<reference evidence="2" key="1">
    <citation type="submission" date="2023-06" db="EMBL/GenBank/DDBJ databases">
        <title>Genome-scale phylogeny and comparative genomics of the fungal order Sordariales.</title>
        <authorList>
            <consortium name="Lawrence Berkeley National Laboratory"/>
            <person name="Hensen N."/>
            <person name="Bonometti L."/>
            <person name="Westerberg I."/>
            <person name="Brannstrom I.O."/>
            <person name="Guillou S."/>
            <person name="Cros-Aarteil S."/>
            <person name="Calhoun S."/>
            <person name="Haridas S."/>
            <person name="Kuo A."/>
            <person name="Mondo S."/>
            <person name="Pangilinan J."/>
            <person name="Riley R."/>
            <person name="Labutti K."/>
            <person name="Andreopoulos B."/>
            <person name="Lipzen A."/>
            <person name="Chen C."/>
            <person name="Yanf M."/>
            <person name="Daum C."/>
            <person name="Ng V."/>
            <person name="Clum A."/>
            <person name="Steindorff A."/>
            <person name="Ohm R."/>
            <person name="Martin F."/>
            <person name="Silar P."/>
            <person name="Natvig D."/>
            <person name="Lalanne C."/>
            <person name="Gautier V."/>
            <person name="Ament-Velasquez S.L."/>
            <person name="Kruys A."/>
            <person name="Hutchinson M.I."/>
            <person name="Powell A.J."/>
            <person name="Barry K."/>
            <person name="Miller A.N."/>
            <person name="Grigoriev I.V."/>
            <person name="Debuchy R."/>
            <person name="Gladieux P."/>
            <person name="Thoren M.H."/>
            <person name="Johannesson H."/>
        </authorList>
    </citation>
    <scope>NUCLEOTIDE SEQUENCE</scope>
    <source>
        <strain evidence="2">PSN4</strain>
    </source>
</reference>
<evidence type="ECO:0000313" key="2">
    <source>
        <dbReference type="EMBL" id="KAK1754376.1"/>
    </source>
</evidence>
<organism evidence="2 3">
    <name type="scientific">Echria macrotheca</name>
    <dbReference type="NCBI Taxonomy" id="438768"/>
    <lineage>
        <taxon>Eukaryota</taxon>
        <taxon>Fungi</taxon>
        <taxon>Dikarya</taxon>
        <taxon>Ascomycota</taxon>
        <taxon>Pezizomycotina</taxon>
        <taxon>Sordariomycetes</taxon>
        <taxon>Sordariomycetidae</taxon>
        <taxon>Sordariales</taxon>
        <taxon>Schizotheciaceae</taxon>
        <taxon>Echria</taxon>
    </lineage>
</organism>
<protein>
    <recommendedName>
        <fullName evidence="4">Small secreted protein</fullName>
    </recommendedName>
</protein>
<proteinExistence type="predicted"/>
<keyword evidence="1" id="KW-0732">Signal</keyword>
<feature type="chain" id="PRO_5042546801" description="Small secreted protein" evidence="1">
    <location>
        <begin position="21"/>
        <end position="153"/>
    </location>
</feature>
<evidence type="ECO:0000313" key="3">
    <source>
        <dbReference type="Proteomes" id="UP001239445"/>
    </source>
</evidence>
<evidence type="ECO:0008006" key="4">
    <source>
        <dbReference type="Google" id="ProtNLM"/>
    </source>
</evidence>
<sequence>MQFQKLAMQLGALFAAFTQALPVDQPIDVLTLLDVPKWTIEDLRRECNSADTVCSWDFIINPHLFPKVPCHFETDSRSSVPASRAPLHGGKCGPYSLYTGWSGQFGIGHGYTTLSIVDHVNKIVVYPAYTDEELAGGQPVKPDLSFPAYEFHG</sequence>
<dbReference type="EMBL" id="MU839835">
    <property type="protein sequence ID" value="KAK1754376.1"/>
    <property type="molecule type" value="Genomic_DNA"/>
</dbReference>
<keyword evidence="3" id="KW-1185">Reference proteome</keyword>
<accession>A0AAJ0F4A2</accession>